<proteinExistence type="inferred from homology"/>
<evidence type="ECO:0000313" key="2">
    <source>
        <dbReference type="EMBL" id="KAK4109763.1"/>
    </source>
</evidence>
<dbReference type="GO" id="GO:0005737">
    <property type="term" value="C:cytoplasm"/>
    <property type="evidence" value="ECO:0007669"/>
    <property type="project" value="TreeGrafter"/>
</dbReference>
<dbReference type="InterPro" id="IPR036291">
    <property type="entry name" value="NAD(P)-bd_dom_sf"/>
</dbReference>
<organism evidence="2 3">
    <name type="scientific">Canariomyces notabilis</name>
    <dbReference type="NCBI Taxonomy" id="2074819"/>
    <lineage>
        <taxon>Eukaryota</taxon>
        <taxon>Fungi</taxon>
        <taxon>Dikarya</taxon>
        <taxon>Ascomycota</taxon>
        <taxon>Pezizomycotina</taxon>
        <taxon>Sordariomycetes</taxon>
        <taxon>Sordariomycetidae</taxon>
        <taxon>Sordariales</taxon>
        <taxon>Chaetomiaceae</taxon>
        <taxon>Canariomyces</taxon>
    </lineage>
</organism>
<dbReference type="EMBL" id="MU853354">
    <property type="protein sequence ID" value="KAK4109763.1"/>
    <property type="molecule type" value="Genomic_DNA"/>
</dbReference>
<accession>A0AAN6QGD4</accession>
<dbReference type="InterPro" id="IPR003462">
    <property type="entry name" value="ODC_Mu_crystall"/>
</dbReference>
<reference evidence="2" key="1">
    <citation type="journal article" date="2023" name="Mol. Phylogenet. Evol.">
        <title>Genome-scale phylogeny and comparative genomics of the fungal order Sordariales.</title>
        <authorList>
            <person name="Hensen N."/>
            <person name="Bonometti L."/>
            <person name="Westerberg I."/>
            <person name="Brannstrom I.O."/>
            <person name="Guillou S."/>
            <person name="Cros-Aarteil S."/>
            <person name="Calhoun S."/>
            <person name="Haridas S."/>
            <person name="Kuo A."/>
            <person name="Mondo S."/>
            <person name="Pangilinan J."/>
            <person name="Riley R."/>
            <person name="LaButti K."/>
            <person name="Andreopoulos B."/>
            <person name="Lipzen A."/>
            <person name="Chen C."/>
            <person name="Yan M."/>
            <person name="Daum C."/>
            <person name="Ng V."/>
            <person name="Clum A."/>
            <person name="Steindorff A."/>
            <person name="Ohm R.A."/>
            <person name="Martin F."/>
            <person name="Silar P."/>
            <person name="Natvig D.O."/>
            <person name="Lalanne C."/>
            <person name="Gautier V."/>
            <person name="Ament-Velasquez S.L."/>
            <person name="Kruys A."/>
            <person name="Hutchinson M.I."/>
            <person name="Powell A.J."/>
            <person name="Barry K."/>
            <person name="Miller A.N."/>
            <person name="Grigoriev I.V."/>
            <person name="Debuchy R."/>
            <person name="Gladieux P."/>
            <person name="Hiltunen Thoren M."/>
            <person name="Johannesson H."/>
        </authorList>
    </citation>
    <scope>NUCLEOTIDE SEQUENCE</scope>
    <source>
        <strain evidence="2">CBS 508.74</strain>
    </source>
</reference>
<comment type="caution">
    <text evidence="2">The sequence shown here is derived from an EMBL/GenBank/DDBJ whole genome shotgun (WGS) entry which is preliminary data.</text>
</comment>
<keyword evidence="3" id="KW-1185">Reference proteome</keyword>
<dbReference type="Gene3D" id="3.30.1780.10">
    <property type="entry name" value="ornithine cyclodeaminase, domain 1"/>
    <property type="match status" value="1"/>
</dbReference>
<evidence type="ECO:0000313" key="3">
    <source>
        <dbReference type="Proteomes" id="UP001302812"/>
    </source>
</evidence>
<dbReference type="GeneID" id="89943010"/>
<dbReference type="Gene3D" id="3.40.50.720">
    <property type="entry name" value="NAD(P)-binding Rossmann-like Domain"/>
    <property type="match status" value="1"/>
</dbReference>
<evidence type="ECO:0000256" key="1">
    <source>
        <dbReference type="ARBA" id="ARBA00008903"/>
    </source>
</evidence>
<dbReference type="PANTHER" id="PTHR13812:SF19">
    <property type="entry name" value="KETIMINE REDUCTASE MU-CRYSTALLIN"/>
    <property type="match status" value="1"/>
</dbReference>
<sequence>MPLTVLNDDEIRALLEALTATELEGFRGALAAALHEYSTGGQGGGASSSVQQPERISVQNTATGATTLFMPSSSSVGNGIKVITLTSASPTTTTTTSSSTTSCGTAAAEKTKIRPTGAITLFTPHGAAHGLLHAGALTAFRTALASLCVVQRRARVGTLLVFGCGEQAYWHVRLALKARGSEVKMVCFVVNRTSTRAVGLVRRFCVETSQGVKDAEGWARCRFELVTTASAIDKERDRDGEGEEEERREREVLQARLREADVVFCCTPSTEALFEAEWLESKAEGRLVVAIGSYTPQMRELPGELVRQAVQGEQGVIVVDTIDGALKEAGELIEAGVTKEQLVELGEVAMLDDATLSPAENEKKHRMAHLVQRLRTGNVIYKSVGFGLMDLSVGMYLVDYAKERGIGTVVQGF</sequence>
<reference evidence="2" key="2">
    <citation type="submission" date="2023-05" db="EMBL/GenBank/DDBJ databases">
        <authorList>
            <consortium name="Lawrence Berkeley National Laboratory"/>
            <person name="Steindorff A."/>
            <person name="Hensen N."/>
            <person name="Bonometti L."/>
            <person name="Westerberg I."/>
            <person name="Brannstrom I.O."/>
            <person name="Guillou S."/>
            <person name="Cros-Aarteil S."/>
            <person name="Calhoun S."/>
            <person name="Haridas S."/>
            <person name="Kuo A."/>
            <person name="Mondo S."/>
            <person name="Pangilinan J."/>
            <person name="Riley R."/>
            <person name="Labutti K."/>
            <person name="Andreopoulos B."/>
            <person name="Lipzen A."/>
            <person name="Chen C."/>
            <person name="Yanf M."/>
            <person name="Daum C."/>
            <person name="Ng V."/>
            <person name="Clum A."/>
            <person name="Ohm R."/>
            <person name="Martin F."/>
            <person name="Silar P."/>
            <person name="Natvig D."/>
            <person name="Lalanne C."/>
            <person name="Gautier V."/>
            <person name="Ament-Velasquez S.L."/>
            <person name="Kruys A."/>
            <person name="Hutchinson M.I."/>
            <person name="Powell A.J."/>
            <person name="Barry K."/>
            <person name="Miller A.N."/>
            <person name="Grigoriev I.V."/>
            <person name="Debuchy R."/>
            <person name="Gladieux P."/>
            <person name="Thoren M.H."/>
            <person name="Johannesson H."/>
        </authorList>
    </citation>
    <scope>NUCLEOTIDE SEQUENCE</scope>
    <source>
        <strain evidence="2">CBS 508.74</strain>
    </source>
</reference>
<dbReference type="SUPFAM" id="SSF51735">
    <property type="entry name" value="NAD(P)-binding Rossmann-fold domains"/>
    <property type="match status" value="1"/>
</dbReference>
<dbReference type="RefSeq" id="XP_064667333.1">
    <property type="nucleotide sequence ID" value="XM_064818884.1"/>
</dbReference>
<dbReference type="InterPro" id="IPR023401">
    <property type="entry name" value="ODC_N"/>
</dbReference>
<protein>
    <submittedName>
        <fullName evidence="2">NAD(P)-binding protein</fullName>
    </submittedName>
</protein>
<name>A0AAN6QGD4_9PEZI</name>
<comment type="similarity">
    <text evidence="1">Belongs to the ornithine cyclodeaminase/mu-crystallin family.</text>
</comment>
<dbReference type="AlphaFoldDB" id="A0AAN6QGD4"/>
<dbReference type="PANTHER" id="PTHR13812">
    <property type="entry name" value="KETIMINE REDUCTASE MU-CRYSTALLIN"/>
    <property type="match status" value="1"/>
</dbReference>
<dbReference type="Proteomes" id="UP001302812">
    <property type="component" value="Unassembled WGS sequence"/>
</dbReference>
<gene>
    <name evidence="2" type="ORF">N656DRAFT_838903</name>
</gene>